<dbReference type="OrthoDB" id="3394207at2"/>
<accession>A0A1C5IBJ4</accession>
<dbReference type="RefSeq" id="WP_157746341.1">
    <property type="nucleotide sequence ID" value="NZ_LT607754.1"/>
</dbReference>
<proteinExistence type="predicted"/>
<protein>
    <submittedName>
        <fullName evidence="1">Uncharacterized protein</fullName>
    </submittedName>
</protein>
<evidence type="ECO:0000313" key="2">
    <source>
        <dbReference type="Proteomes" id="UP000198221"/>
    </source>
</evidence>
<evidence type="ECO:0000313" key="1">
    <source>
        <dbReference type="EMBL" id="SCG55443.1"/>
    </source>
</evidence>
<dbReference type="EMBL" id="LT607754">
    <property type="protein sequence ID" value="SCG55443.1"/>
    <property type="molecule type" value="Genomic_DNA"/>
</dbReference>
<gene>
    <name evidence="1" type="ORF">GA0070613_2544</name>
</gene>
<reference evidence="2" key="1">
    <citation type="submission" date="2016-06" db="EMBL/GenBank/DDBJ databases">
        <authorList>
            <person name="Varghese N."/>
            <person name="Submissions Spin"/>
        </authorList>
    </citation>
    <scope>NUCLEOTIDE SEQUENCE [LARGE SCALE GENOMIC DNA]</scope>
    <source>
        <strain evidence="2">DSM 43819</strain>
    </source>
</reference>
<keyword evidence="2" id="KW-1185">Reference proteome</keyword>
<dbReference type="Proteomes" id="UP000198221">
    <property type="component" value="Chromosome I"/>
</dbReference>
<sequence>MTQIEYDEATDGFYFHCYDCGREGRSWDYRRDAELDADRHDEQHDDGLI</sequence>
<name>A0A1C5IBJ4_9ACTN</name>
<organism evidence="1 2">
    <name type="scientific">Micromonospora inositola</name>
    <dbReference type="NCBI Taxonomy" id="47865"/>
    <lineage>
        <taxon>Bacteria</taxon>
        <taxon>Bacillati</taxon>
        <taxon>Actinomycetota</taxon>
        <taxon>Actinomycetes</taxon>
        <taxon>Micromonosporales</taxon>
        <taxon>Micromonosporaceae</taxon>
        <taxon>Micromonospora</taxon>
    </lineage>
</organism>
<dbReference type="AlphaFoldDB" id="A0A1C5IBJ4"/>